<dbReference type="RefSeq" id="WP_089965976.1">
    <property type="nucleotide sequence ID" value="NZ_CP071376.1"/>
</dbReference>
<dbReference type="InterPro" id="IPR027417">
    <property type="entry name" value="P-loop_NTPase"/>
</dbReference>
<keyword evidence="2" id="KW-0547">Nucleotide-binding</keyword>
<dbReference type="SMART" id="SM00382">
    <property type="entry name" value="AAA"/>
    <property type="match status" value="1"/>
</dbReference>
<evidence type="ECO:0000256" key="1">
    <source>
        <dbReference type="ARBA" id="ARBA00022448"/>
    </source>
</evidence>
<keyword evidence="3" id="KW-0067">ATP-binding</keyword>
<dbReference type="OrthoDB" id="9775135at2"/>
<keyword evidence="5" id="KW-1185">Reference proteome</keyword>
<dbReference type="PROSITE" id="PS00211">
    <property type="entry name" value="ABC_TRANSPORTER_1"/>
    <property type="match status" value="1"/>
</dbReference>
<dbReference type="PANTHER" id="PTHR42939">
    <property type="entry name" value="ABC TRANSPORTER ATP-BINDING PROTEIN ALBC-RELATED"/>
    <property type="match status" value="1"/>
</dbReference>
<dbReference type="STRING" id="94869.SAMN04488529_101757"/>
<dbReference type="GO" id="GO:0016887">
    <property type="term" value="F:ATP hydrolysis activity"/>
    <property type="evidence" value="ECO:0007669"/>
    <property type="project" value="InterPro"/>
</dbReference>
<dbReference type="PANTHER" id="PTHR42939:SF1">
    <property type="entry name" value="ABC TRANSPORTER ATP-BINDING PROTEIN ALBC-RELATED"/>
    <property type="match status" value="1"/>
</dbReference>
<dbReference type="Pfam" id="PF00005">
    <property type="entry name" value="ABC_tran"/>
    <property type="match status" value="1"/>
</dbReference>
<dbReference type="SUPFAM" id="SSF52540">
    <property type="entry name" value="P-loop containing nucleoside triphosphate hydrolases"/>
    <property type="match status" value="1"/>
</dbReference>
<dbReference type="GeneID" id="65310905"/>
<evidence type="ECO:0000313" key="4">
    <source>
        <dbReference type="EMBL" id="SDO89606.1"/>
    </source>
</evidence>
<evidence type="ECO:0000256" key="2">
    <source>
        <dbReference type="ARBA" id="ARBA00022741"/>
    </source>
</evidence>
<dbReference type="AlphaFoldDB" id="A0A1H0NAP1"/>
<dbReference type="PROSITE" id="PS50893">
    <property type="entry name" value="ABC_TRANSPORTER_2"/>
    <property type="match status" value="1"/>
</dbReference>
<proteinExistence type="predicted"/>
<dbReference type="InterPro" id="IPR017871">
    <property type="entry name" value="ABC_transporter-like_CS"/>
</dbReference>
<evidence type="ECO:0000313" key="5">
    <source>
        <dbReference type="Proteomes" id="UP000198597"/>
    </source>
</evidence>
<protein>
    <submittedName>
        <fullName evidence="4">ABC-type multidrug transport system, ATPase component</fullName>
    </submittedName>
</protein>
<sequence>MLEIKNLVKSFKKVKAIDNISFSLNKGEIAILCGPNGAGKTTTLKCVLSLLKKDSGEILINDIPSSDRSVRETLAYIPETPDLYPLLTIWEHFKFIALAYNIKDWTSKAEEYIEAFNLVDKKDTLAKELSKGMKQKVSIIMALIHNPDIFFIDEPFVGLDPQGIKEFREMMLKLKNLGKTILVSTHVLASMDEISDTMIIMKEGKILEFGNKYSLREKYKESGSIEDLFFKVIDVNQL</sequence>
<name>A0A1H0NAP1_9CLOT</name>
<dbReference type="CDD" id="cd03230">
    <property type="entry name" value="ABC_DR_subfamily_A"/>
    <property type="match status" value="1"/>
</dbReference>
<keyword evidence="1" id="KW-0813">Transport</keyword>
<accession>A0A1H0NAP1</accession>
<dbReference type="GO" id="GO:0005524">
    <property type="term" value="F:ATP binding"/>
    <property type="evidence" value="ECO:0007669"/>
    <property type="project" value="UniProtKB-KW"/>
</dbReference>
<dbReference type="InterPro" id="IPR003439">
    <property type="entry name" value="ABC_transporter-like_ATP-bd"/>
</dbReference>
<dbReference type="InterPro" id="IPR051782">
    <property type="entry name" value="ABC_Transporter_VariousFunc"/>
</dbReference>
<dbReference type="Proteomes" id="UP000198597">
    <property type="component" value="Unassembled WGS sequence"/>
</dbReference>
<gene>
    <name evidence="4" type="ORF">SAMN04488529_101757</name>
</gene>
<dbReference type="InterPro" id="IPR003593">
    <property type="entry name" value="AAA+_ATPase"/>
</dbReference>
<organism evidence="4 5">
    <name type="scientific">Clostridium gasigenes</name>
    <dbReference type="NCBI Taxonomy" id="94869"/>
    <lineage>
        <taxon>Bacteria</taxon>
        <taxon>Bacillati</taxon>
        <taxon>Bacillota</taxon>
        <taxon>Clostridia</taxon>
        <taxon>Eubacteriales</taxon>
        <taxon>Clostridiaceae</taxon>
        <taxon>Clostridium</taxon>
    </lineage>
</organism>
<reference evidence="4 5" key="1">
    <citation type="submission" date="2016-10" db="EMBL/GenBank/DDBJ databases">
        <authorList>
            <person name="de Groot N.N."/>
        </authorList>
    </citation>
    <scope>NUCLEOTIDE SEQUENCE [LARGE SCALE GENOMIC DNA]</scope>
    <source>
        <strain evidence="4 5">DSM 12272</strain>
    </source>
</reference>
<dbReference type="Gene3D" id="3.40.50.300">
    <property type="entry name" value="P-loop containing nucleotide triphosphate hydrolases"/>
    <property type="match status" value="1"/>
</dbReference>
<dbReference type="EMBL" id="FNJM01000001">
    <property type="protein sequence ID" value="SDO89606.1"/>
    <property type="molecule type" value="Genomic_DNA"/>
</dbReference>
<evidence type="ECO:0000256" key="3">
    <source>
        <dbReference type="ARBA" id="ARBA00022840"/>
    </source>
</evidence>